<evidence type="ECO:0000313" key="2">
    <source>
        <dbReference type="Proteomes" id="UP001597168"/>
    </source>
</evidence>
<evidence type="ECO:0000313" key="1">
    <source>
        <dbReference type="EMBL" id="MFD1149851.1"/>
    </source>
</evidence>
<dbReference type="Proteomes" id="UP001597168">
    <property type="component" value="Unassembled WGS sequence"/>
</dbReference>
<name>A0ABW3QYG6_9PSEU</name>
<proteinExistence type="predicted"/>
<reference evidence="2" key="1">
    <citation type="journal article" date="2019" name="Int. J. Syst. Evol. Microbiol.">
        <title>The Global Catalogue of Microorganisms (GCM) 10K type strain sequencing project: providing services to taxonomists for standard genome sequencing and annotation.</title>
        <authorList>
            <consortium name="The Broad Institute Genomics Platform"/>
            <consortium name="The Broad Institute Genome Sequencing Center for Infectious Disease"/>
            <person name="Wu L."/>
            <person name="Ma J."/>
        </authorList>
    </citation>
    <scope>NUCLEOTIDE SEQUENCE [LARGE SCALE GENOMIC DNA]</scope>
    <source>
        <strain evidence="2">CCUG 60214</strain>
    </source>
</reference>
<organism evidence="1 2">
    <name type="scientific">Saccharothrix hoggarensis</name>
    <dbReference type="NCBI Taxonomy" id="913853"/>
    <lineage>
        <taxon>Bacteria</taxon>
        <taxon>Bacillati</taxon>
        <taxon>Actinomycetota</taxon>
        <taxon>Actinomycetes</taxon>
        <taxon>Pseudonocardiales</taxon>
        <taxon>Pseudonocardiaceae</taxon>
        <taxon>Saccharothrix</taxon>
    </lineage>
</organism>
<accession>A0ABW3QYG6</accession>
<keyword evidence="2" id="KW-1185">Reference proteome</keyword>
<dbReference type="EMBL" id="JBHTLK010000126">
    <property type="protein sequence ID" value="MFD1149851.1"/>
    <property type="molecule type" value="Genomic_DNA"/>
</dbReference>
<comment type="caution">
    <text evidence="1">The sequence shown here is derived from an EMBL/GenBank/DDBJ whole genome shotgun (WGS) entry which is preliminary data.</text>
</comment>
<gene>
    <name evidence="1" type="ORF">ACFQ3T_22190</name>
</gene>
<protein>
    <submittedName>
        <fullName evidence="1">Uncharacterized protein</fullName>
    </submittedName>
</protein>
<dbReference type="RefSeq" id="WP_380725413.1">
    <property type="nucleotide sequence ID" value="NZ_JBHTLK010000126.1"/>
</dbReference>
<sequence>MRADQSARDVLIGGLLALDELVRGLDAADRVDDETAWAARAAHLHAVVECLCTHGARPTRRTGGRLAYGIPRWLVDPMPPPPAVPRGLGALLARDLTGGSARWTALLAELDGDAWLADLYRLQNALERTSPAHVADPAPGTALAAATGLRAVADVDPVDDPLGYDLVLRRTRTDIALVHPDAPHGILLGLTLTAERGVDVRGRKPNAPGVAGRFTDPWSPYAPRFVQGVDGGRRLALELLAGAGVGDDDLEPWHGLRFEVVGLLPPVSVDEESAALAVALHIVAEVAGMPAPGRLGVVCTGSVRRGVVEPITAAHLDRKLEAVRVDGVHRELLYPRADGWARQAVDAGAPSVRSGPLTLAGAAEALWGDQWRQWVDDQRTTALHAAGWSRWDARRRSIASAIPVTVPPKASTLAKHFRSGHPTTAVVGGPANSGKTTVAACVGDLLALENWQVLGFSSHTHELNEPGELVKVIAQAVTPHLKPGLKTLIVLDGLWPVGRNNNLGVALGKLHDRLKTSVLVTARFEVDVQREWNTGSATTVSLFVDPGAMRRFAEHVIGQQPVLSELRPLAGVLAKAAGPDLWMLTQMLNWAATRAHSSQDAADHLRAAFLRDRLSLLAEPERERARQLAAASLLATGLTDAETGLDPETLATLGARRGGTDGWVLPSSVLCRMVLSDAAGVPSPQAVEQRVLALTRPRLHDLLRAGDGARIVKLLVGSGHFSDRVLSALVKASRDEIVAWAMSADPVLIARLLQLADSDLGPQACERLVVRLCHALPAALVNASRLVECLRMINRYRHFVERGNAFADVVSGLRDGGLKLALELNASPAARLNALRQLERFHHPQLSRLVLLHLPLALQGLSTEQADDYLTVRRAEDLRQRVVAELAADDVPAPATAAVLADLPTVAAMLDRKPTRTDGIALFINALILRMMFKREDTDWEAVLEHYDVVLRNALDQSPLSEQVRAFRNLADYHRALCVRLLNRPDLARFLGRQLESSQPAEVAFLLRTVMKLHGKFTKDLLYESDETPKAELVRHFAEKITNLGESKGAGMLLNATAAIDDLYGSRGRGFANALAEELTADFAETLVRTDQRPSVIAHFLHGLWEAGADYLDRVMHLVEDVTVQWVINSNRAWAPRLALLLGADDERGERFLATLAGKIDDATLLDRMLTTLKPEALATHHQLGRALFPELPVRFAKSFDSIALDTSLLTARAEQFLRCCLEIRNTLIAAGAPAGPQVLAKVGWAGAQELRRVRHPGDLAESLRLLAKLNPAAAADVVDGLSAEPSEHNADRGFLEHQVRRALPNPSTAVELLSAVETSRDGGGVDLLRNLRAVPGSWHAFGVEIAHTQDPREQAKILLQLIALGLHRGQPGTGWMDPLAQKWLRTVPSLRSPHAIADLIRMFTAWDQATGAAVANAVNTAKLTSRLAEGAATDLRAAWRIMSAFVLAWREDRAHDVARALEPLDAETVMRACGLSDGARLVRVLHRIDPIAARRYADALAGMVDRAIARRHVVDRTGHWLDIGWAAHAVTDSLSAVPLGTTRPPVLPDGLDPGIGAWGVTWLAPVEWVEGVHANAMGMVTRSGPPKSPAAAAALLIGVATRGGLDAVEPGAWTHAGDASFGNLCALFEHGADHPLVAPVLRLVAEKVRRRLDQPTARADFDAHLLRRML</sequence>